<dbReference type="Gene3D" id="3.40.50.150">
    <property type="entry name" value="Vaccinia Virus protein VP39"/>
    <property type="match status" value="1"/>
</dbReference>
<dbReference type="InterPro" id="IPR029063">
    <property type="entry name" value="SAM-dependent_MTases_sf"/>
</dbReference>
<dbReference type="RefSeq" id="WP_186935267.1">
    <property type="nucleotide sequence ID" value="NZ_JACOPS010000002.1"/>
</dbReference>
<organism evidence="3 4">
    <name type="scientific">Ruminococcus intestinalis</name>
    <dbReference type="NCBI Taxonomy" id="2763066"/>
    <lineage>
        <taxon>Bacteria</taxon>
        <taxon>Bacillati</taxon>
        <taxon>Bacillota</taxon>
        <taxon>Clostridia</taxon>
        <taxon>Eubacteriales</taxon>
        <taxon>Oscillospiraceae</taxon>
        <taxon>Ruminococcus</taxon>
    </lineage>
</organism>
<keyword evidence="4" id="KW-1185">Reference proteome</keyword>
<gene>
    <name evidence="3" type="ORF">H8R91_06080</name>
</gene>
<dbReference type="Gene3D" id="2.20.25.110">
    <property type="entry name" value="S-adenosyl-L-methionine-dependent methyltransferases"/>
    <property type="match status" value="1"/>
</dbReference>
<accession>A0ABR7HKR0</accession>
<evidence type="ECO:0000259" key="2">
    <source>
        <dbReference type="Pfam" id="PF13649"/>
    </source>
</evidence>
<dbReference type="EMBL" id="JACOPS010000002">
    <property type="protein sequence ID" value="MBC5728088.1"/>
    <property type="molecule type" value="Genomic_DNA"/>
</dbReference>
<proteinExistence type="predicted"/>
<name>A0ABR7HKR0_9FIRM</name>
<keyword evidence="1" id="KW-0808">Transferase</keyword>
<evidence type="ECO:0000256" key="1">
    <source>
        <dbReference type="ARBA" id="ARBA00022679"/>
    </source>
</evidence>
<sequence>MSYNIFADYYDVLMQNVGYKERSDYICELMKRHNHEFGITLDLACGTGSLTTELALKGIDVYGIDASAEMLSEAMQKSSEKGLNILYLKQKMQNLNLYGTIDTCICTLDSINHITKEEDVTKTFERVAFFMDKDGLFVFDVNTVYKHEQVLANNTFVYETDKVFCVWQNTLRENCVTDIDLDFFEEENGIYYRTSESFSERGYSREKLTEMLVNAGFELEAVYGDMSFDEPKADEQRLVFVARMKNPINKEC</sequence>
<feature type="domain" description="Methyltransferase" evidence="2">
    <location>
        <begin position="41"/>
        <end position="131"/>
    </location>
</feature>
<dbReference type="InterPro" id="IPR041698">
    <property type="entry name" value="Methyltransf_25"/>
</dbReference>
<evidence type="ECO:0000313" key="3">
    <source>
        <dbReference type="EMBL" id="MBC5728088.1"/>
    </source>
</evidence>
<dbReference type="Proteomes" id="UP000636755">
    <property type="component" value="Unassembled WGS sequence"/>
</dbReference>
<dbReference type="SUPFAM" id="SSF53335">
    <property type="entry name" value="S-adenosyl-L-methionine-dependent methyltransferases"/>
    <property type="match status" value="1"/>
</dbReference>
<dbReference type="PANTHER" id="PTHR43861">
    <property type="entry name" value="TRANS-ACONITATE 2-METHYLTRANSFERASE-RELATED"/>
    <property type="match status" value="1"/>
</dbReference>
<evidence type="ECO:0000313" key="4">
    <source>
        <dbReference type="Proteomes" id="UP000636755"/>
    </source>
</evidence>
<comment type="caution">
    <text evidence="3">The sequence shown here is derived from an EMBL/GenBank/DDBJ whole genome shotgun (WGS) entry which is preliminary data.</text>
</comment>
<protein>
    <submittedName>
        <fullName evidence="3">Methyltransferase domain-containing protein</fullName>
    </submittedName>
</protein>
<keyword evidence="3" id="KW-0489">Methyltransferase</keyword>
<dbReference type="CDD" id="cd02440">
    <property type="entry name" value="AdoMet_MTases"/>
    <property type="match status" value="1"/>
</dbReference>
<dbReference type="Pfam" id="PF13649">
    <property type="entry name" value="Methyltransf_25"/>
    <property type="match status" value="1"/>
</dbReference>
<dbReference type="GO" id="GO:0008168">
    <property type="term" value="F:methyltransferase activity"/>
    <property type="evidence" value="ECO:0007669"/>
    <property type="project" value="UniProtKB-KW"/>
</dbReference>
<reference evidence="3 4" key="1">
    <citation type="submission" date="2020-08" db="EMBL/GenBank/DDBJ databases">
        <title>Genome public.</title>
        <authorList>
            <person name="Liu C."/>
            <person name="Sun Q."/>
        </authorList>
    </citation>
    <scope>NUCLEOTIDE SEQUENCE [LARGE SCALE GENOMIC DNA]</scope>
    <source>
        <strain evidence="3 4">NSJ-71</strain>
    </source>
</reference>
<dbReference type="GO" id="GO:0032259">
    <property type="term" value="P:methylation"/>
    <property type="evidence" value="ECO:0007669"/>
    <property type="project" value="UniProtKB-KW"/>
</dbReference>